<evidence type="ECO:0000256" key="3">
    <source>
        <dbReference type="SAM" id="SignalP"/>
    </source>
</evidence>
<dbReference type="SUPFAM" id="SSF51695">
    <property type="entry name" value="PLC-like phosphodiesterases"/>
    <property type="match status" value="1"/>
</dbReference>
<feature type="chain" id="PRO_5043046876" description="Altered inheritance of mitochondria protein 6" evidence="3">
    <location>
        <begin position="17"/>
        <end position="491"/>
    </location>
</feature>
<evidence type="ECO:0000313" key="5">
    <source>
        <dbReference type="Proteomes" id="UP001305414"/>
    </source>
</evidence>
<evidence type="ECO:0000256" key="2">
    <source>
        <dbReference type="ARBA" id="ARBA00014286"/>
    </source>
</evidence>
<dbReference type="Proteomes" id="UP001305414">
    <property type="component" value="Unassembled WGS sequence"/>
</dbReference>
<comment type="caution">
    <text evidence="4">The sequence shown here is derived from an EMBL/GenBank/DDBJ whole genome shotgun (WGS) entry which is preliminary data.</text>
</comment>
<proteinExistence type="inferred from homology"/>
<dbReference type="InterPro" id="IPR017946">
    <property type="entry name" value="PLC-like_Pdiesterase_TIM-brl"/>
</dbReference>
<dbReference type="GO" id="GO:0006629">
    <property type="term" value="P:lipid metabolic process"/>
    <property type="evidence" value="ECO:0007669"/>
    <property type="project" value="InterPro"/>
</dbReference>
<dbReference type="EMBL" id="JAWHQM010000012">
    <property type="protein sequence ID" value="KAK5629518.1"/>
    <property type="molecule type" value="Genomic_DNA"/>
</dbReference>
<comment type="similarity">
    <text evidence="1">Belongs to the AIM6 family.</text>
</comment>
<gene>
    <name evidence="4" type="ORF">RRF57_005234</name>
</gene>
<name>A0AAN7UHK5_9PEZI</name>
<dbReference type="PANTHER" id="PTHR31571:SF1">
    <property type="entry name" value="ALTERED INHERITANCE OF MITOCHONDRIA PROTEIN 6"/>
    <property type="match status" value="1"/>
</dbReference>
<feature type="signal peptide" evidence="3">
    <location>
        <begin position="1"/>
        <end position="16"/>
    </location>
</feature>
<organism evidence="4 5">
    <name type="scientific">Xylaria bambusicola</name>
    <dbReference type="NCBI Taxonomy" id="326684"/>
    <lineage>
        <taxon>Eukaryota</taxon>
        <taxon>Fungi</taxon>
        <taxon>Dikarya</taxon>
        <taxon>Ascomycota</taxon>
        <taxon>Pezizomycotina</taxon>
        <taxon>Sordariomycetes</taxon>
        <taxon>Xylariomycetidae</taxon>
        <taxon>Xylariales</taxon>
        <taxon>Xylariaceae</taxon>
        <taxon>Xylaria</taxon>
    </lineage>
</organism>
<keyword evidence="5" id="KW-1185">Reference proteome</keyword>
<dbReference type="GO" id="GO:0008081">
    <property type="term" value="F:phosphoric diester hydrolase activity"/>
    <property type="evidence" value="ECO:0007669"/>
    <property type="project" value="InterPro"/>
</dbReference>
<protein>
    <recommendedName>
        <fullName evidence="2">Altered inheritance of mitochondria protein 6</fullName>
    </recommendedName>
</protein>
<sequence length="491" mass="52219">MRTTIFGLLIIGVALATPIAPDQSASRPVPRPANPLLYRPVSSNLTASSVPSNKTTLVTDDISSCSNVWMAIPDVTIGSGTDRRTGFTTTVNKFCDMAHGSTVPSQDYLSMATEVFLNDGMDPTKYGLLGYSRSITSSARLIPLMVSVPPSRLQLWRLQYPATSCKKYLGTLSAPGGQCYGTTNGDTKGGTYQVGTNGISYHALGNSVPPKQDALNKLLKTTVLEAQRVNKGSGAPLNPWPLDSLNSVLPASCHSHNDYDQDIPVFAALAAGCIGMEADVWLFAGSLLLGHLLPTLGRTFQAQYVNPLKAIIDHNGGSVYKSRPGQTLVLLVDFKTSDTGTLDAVVSALAPLRQAGYLSRLENGAFVKKAITVVASGNAPFDRINTGDGVPERDIFYDANLGALGGTTYTSQNSYVASADFQDVIGKANSATLTAAQMNTITTQVSQAHAKGLVARYWNLPGEYLWEPLEALGVDLLNADDLSNTARVPRL</sequence>
<reference evidence="4 5" key="1">
    <citation type="submission" date="2023-10" db="EMBL/GenBank/DDBJ databases">
        <title>Draft genome sequence of Xylaria bambusicola isolate GMP-LS, the root and basal stem rot pathogen of sugarcane in Indonesia.</title>
        <authorList>
            <person name="Selvaraj P."/>
            <person name="Muralishankar V."/>
            <person name="Muruganantham S."/>
            <person name="Sp S."/>
            <person name="Haryani S."/>
            <person name="Lau K.J.X."/>
            <person name="Naqvi N.I."/>
        </authorList>
    </citation>
    <scope>NUCLEOTIDE SEQUENCE [LARGE SCALE GENOMIC DNA]</scope>
    <source>
        <strain evidence="4">GMP-LS</strain>
    </source>
</reference>
<accession>A0AAN7UHK5</accession>
<evidence type="ECO:0000256" key="1">
    <source>
        <dbReference type="ARBA" id="ARBA00008858"/>
    </source>
</evidence>
<dbReference type="AlphaFoldDB" id="A0AAN7UHK5"/>
<dbReference type="PANTHER" id="PTHR31571">
    <property type="entry name" value="ALTERED INHERITANCE OF MITOCHONDRIA PROTEIN 6"/>
    <property type="match status" value="1"/>
</dbReference>
<keyword evidence="3" id="KW-0732">Signal</keyword>
<evidence type="ECO:0000313" key="4">
    <source>
        <dbReference type="EMBL" id="KAK5629518.1"/>
    </source>
</evidence>
<dbReference type="InterPro" id="IPR051236">
    <property type="entry name" value="HAT_RTT109-like"/>
</dbReference>